<organism evidence="2 3">
    <name type="scientific">Kazachstania africana (strain ATCC 22294 / BCRC 22015 / CBS 2517 / CECT 1963 / NBRC 1671 / NRRL Y-8276)</name>
    <name type="common">Yeast</name>
    <name type="synonym">Kluyveromyces africanus</name>
    <dbReference type="NCBI Taxonomy" id="1071382"/>
    <lineage>
        <taxon>Eukaryota</taxon>
        <taxon>Fungi</taxon>
        <taxon>Dikarya</taxon>
        <taxon>Ascomycota</taxon>
        <taxon>Saccharomycotina</taxon>
        <taxon>Saccharomycetes</taxon>
        <taxon>Saccharomycetales</taxon>
        <taxon>Saccharomycetaceae</taxon>
        <taxon>Kazachstania</taxon>
    </lineage>
</organism>
<dbReference type="eggNOG" id="ENOG502SC5E">
    <property type="taxonomic scope" value="Eukaryota"/>
</dbReference>
<dbReference type="GeneID" id="13885569"/>
<evidence type="ECO:0000313" key="3">
    <source>
        <dbReference type="Proteomes" id="UP000005220"/>
    </source>
</evidence>
<dbReference type="EMBL" id="HE650823">
    <property type="protein sequence ID" value="CCF57651.1"/>
    <property type="molecule type" value="Genomic_DNA"/>
</dbReference>
<dbReference type="RefSeq" id="XP_003956786.1">
    <property type="nucleotide sequence ID" value="XM_003956737.1"/>
</dbReference>
<evidence type="ECO:0000313" key="2">
    <source>
        <dbReference type="EMBL" id="CCF57651.1"/>
    </source>
</evidence>
<gene>
    <name evidence="2" type="primary">KAFR0C06560</name>
    <name evidence="2" type="ORF">KAFR_0C06560</name>
</gene>
<feature type="domain" description="Secreted protein CSS2 C-terminal" evidence="1">
    <location>
        <begin position="139"/>
        <end position="240"/>
    </location>
</feature>
<proteinExistence type="predicted"/>
<dbReference type="InterPro" id="IPR046624">
    <property type="entry name" value="CSS2_C"/>
</dbReference>
<name>H2ATF1_KAZAF</name>
<accession>H2ATF1</accession>
<dbReference type="InParanoid" id="H2ATF1"/>
<dbReference type="Proteomes" id="UP000005220">
    <property type="component" value="Chromosome 3"/>
</dbReference>
<protein>
    <recommendedName>
        <fullName evidence="1">Secreted protein CSS2 C-terminal domain-containing protein</fullName>
    </recommendedName>
</protein>
<keyword evidence="3" id="KW-1185">Reference proteome</keyword>
<dbReference type="KEGG" id="kaf:KAFR_0C06560"/>
<dbReference type="Pfam" id="PF20521">
    <property type="entry name" value="DUF6736"/>
    <property type="match status" value="1"/>
</dbReference>
<sequence>MTFLTWNLRSKGGAVFDGQAPNLMDHRGTFNVSNVIGTNMSWSAFDPAKGHIEQSILSYDLGDGYNLVHAKNVILTDNDTTDAWLAADQNSTISNTGIKKRDDGDTWYTTYCKYAWDTIRVEVTTFFYNIKDNPASFIADLTTAATNIATMIKNGSKKNSCGSSDVYFLTEDGGGKWEVAWSSWTTGENCDTTAQWNEIAFALRNCINDSEYEHKMALCVRMNHGGTWHADVRVQRNWEKAYSNIWDMPCGKAQQSIVVDDGTCQTDYAKDL</sequence>
<reference evidence="2 3" key="1">
    <citation type="journal article" date="2011" name="Proc. Natl. Acad. Sci. U.S.A.">
        <title>Evolutionary erosion of yeast sex chromosomes by mating-type switching accidents.</title>
        <authorList>
            <person name="Gordon J.L."/>
            <person name="Armisen D."/>
            <person name="Proux-Wera E."/>
            <person name="Oheigeartaigh S.S."/>
            <person name="Byrne K.P."/>
            <person name="Wolfe K.H."/>
        </authorList>
    </citation>
    <scope>NUCLEOTIDE SEQUENCE [LARGE SCALE GENOMIC DNA]</scope>
    <source>
        <strain evidence="3">ATCC 22294 / BCRC 22015 / CBS 2517 / CECT 1963 / NBRC 1671 / NRRL Y-8276</strain>
    </source>
</reference>
<dbReference type="HOGENOM" id="CLU_1042299_0_0_1"/>
<dbReference type="AlphaFoldDB" id="H2ATF1"/>
<evidence type="ECO:0000259" key="1">
    <source>
        <dbReference type="Pfam" id="PF20521"/>
    </source>
</evidence>